<dbReference type="PANTHER" id="PTHR43326:SF1">
    <property type="entry name" value="METHIONINE--TRNA LIGASE, MITOCHONDRIAL"/>
    <property type="match status" value="1"/>
</dbReference>
<dbReference type="OrthoDB" id="24670at2759"/>
<feature type="domain" description="Methionyl/Leucyl tRNA synthetase" evidence="12">
    <location>
        <begin position="62"/>
        <end position="429"/>
    </location>
</feature>
<evidence type="ECO:0000256" key="3">
    <source>
        <dbReference type="ARBA" id="ARBA00022598"/>
    </source>
</evidence>
<dbReference type="Gene3D" id="2.170.220.10">
    <property type="match status" value="1"/>
</dbReference>
<dbReference type="EC" id="6.1.1.10" evidence="2"/>
<dbReference type="AlphaFoldDB" id="A0A0F4GXF0"/>
<keyword evidence="3 10" id="KW-0436">Ligase</keyword>
<dbReference type="GO" id="GO:0005739">
    <property type="term" value="C:mitochondrion"/>
    <property type="evidence" value="ECO:0007669"/>
    <property type="project" value="UniProtKB-ARBA"/>
</dbReference>
<dbReference type="InterPro" id="IPR033911">
    <property type="entry name" value="MetRS_core"/>
</dbReference>
<dbReference type="InterPro" id="IPR015413">
    <property type="entry name" value="Methionyl/Leucyl_tRNA_Synth"/>
</dbReference>
<evidence type="ECO:0000313" key="13">
    <source>
        <dbReference type="EMBL" id="KJY02077.1"/>
    </source>
</evidence>
<evidence type="ECO:0000259" key="12">
    <source>
        <dbReference type="Pfam" id="PF09334"/>
    </source>
</evidence>
<dbReference type="EMBL" id="LAFY01000254">
    <property type="protein sequence ID" value="KJY02077.1"/>
    <property type="molecule type" value="Genomic_DNA"/>
</dbReference>
<comment type="similarity">
    <text evidence="1 10">Belongs to the class-I aminoacyl-tRNA synthetase family.</text>
</comment>
<evidence type="ECO:0000256" key="10">
    <source>
        <dbReference type="RuleBase" id="RU363039"/>
    </source>
</evidence>
<evidence type="ECO:0000256" key="5">
    <source>
        <dbReference type="ARBA" id="ARBA00022840"/>
    </source>
</evidence>
<dbReference type="InterPro" id="IPR023457">
    <property type="entry name" value="Met-tRNA_synth_2"/>
</dbReference>
<evidence type="ECO:0000313" key="14">
    <source>
        <dbReference type="Proteomes" id="UP000033647"/>
    </source>
</evidence>
<dbReference type="InterPro" id="IPR014729">
    <property type="entry name" value="Rossmann-like_a/b/a_fold"/>
</dbReference>
<keyword evidence="4 10" id="KW-0547">Nucleotide-binding</keyword>
<dbReference type="InterPro" id="IPR009080">
    <property type="entry name" value="tRNAsynth_Ia_anticodon-bd"/>
</dbReference>
<evidence type="ECO:0000256" key="11">
    <source>
        <dbReference type="SAM" id="MobiDB-lite"/>
    </source>
</evidence>
<dbReference type="FunFam" id="2.170.220.10:FF:000001">
    <property type="entry name" value="methionine--tRNA ligase, mitochondrial"/>
    <property type="match status" value="1"/>
</dbReference>
<dbReference type="GO" id="GO:0004825">
    <property type="term" value="F:methionine-tRNA ligase activity"/>
    <property type="evidence" value="ECO:0007669"/>
    <property type="project" value="UniProtKB-EC"/>
</dbReference>
<reference evidence="13 14" key="1">
    <citation type="submission" date="2015-03" db="EMBL/GenBank/DDBJ databases">
        <title>RNA-seq based gene annotation and comparative genomics of four Zymoseptoria species reveal species-specific pathogenicity related genes and transposable element activity.</title>
        <authorList>
            <person name="Grandaubert J."/>
            <person name="Bhattacharyya A."/>
            <person name="Stukenbrock E.H."/>
        </authorList>
    </citation>
    <scope>NUCLEOTIDE SEQUENCE [LARGE SCALE GENOMIC DNA]</scope>
    <source>
        <strain evidence="13 14">Zb18110</strain>
    </source>
</reference>
<evidence type="ECO:0000256" key="6">
    <source>
        <dbReference type="ARBA" id="ARBA00022917"/>
    </source>
</evidence>
<evidence type="ECO:0000256" key="7">
    <source>
        <dbReference type="ARBA" id="ARBA00023146"/>
    </source>
</evidence>
<keyword evidence="6 10" id="KW-0648">Protein biosynthesis</keyword>
<keyword evidence="14" id="KW-1185">Reference proteome</keyword>
<dbReference type="CDD" id="cd00814">
    <property type="entry name" value="MetRS_core"/>
    <property type="match status" value="1"/>
</dbReference>
<protein>
    <recommendedName>
        <fullName evidence="9">Probable methionine--tRNA ligase, mitochondrial</fullName>
        <ecNumber evidence="2">6.1.1.10</ecNumber>
    </recommendedName>
</protein>
<keyword evidence="7 10" id="KW-0030">Aminoacyl-tRNA synthetase</keyword>
<evidence type="ECO:0000256" key="2">
    <source>
        <dbReference type="ARBA" id="ARBA00012838"/>
    </source>
</evidence>
<dbReference type="GO" id="GO:0005524">
    <property type="term" value="F:ATP binding"/>
    <property type="evidence" value="ECO:0007669"/>
    <property type="project" value="UniProtKB-KW"/>
</dbReference>
<evidence type="ECO:0000256" key="4">
    <source>
        <dbReference type="ARBA" id="ARBA00022741"/>
    </source>
</evidence>
<dbReference type="SUPFAM" id="SSF52374">
    <property type="entry name" value="Nucleotidylyl transferase"/>
    <property type="match status" value="1"/>
</dbReference>
<dbReference type="STRING" id="1047168.A0A0F4GXF0"/>
<name>A0A0F4GXF0_9PEZI</name>
<sequence length="641" mass="72364">MRQRIAPIVNTLNPLQSLIARRWRPQWVCQSCRPRQQRLWPRSLSSSTTTRSTTDKTPSKPYYVTTPIFYVNAAPHVGHMYTMILADVLKRWQVMKGRPAILLTGTDEHGMKIQRAAALAGVDPKEFCDQGADVFRNLAASVDLSNDIFIRTTDVQHRDGVEYAWQMLNERGYIYESKHEGWYSVSDETFYPKSQVHMVVDPPTGRKMMASVETGKEVEWTSERNYHFRLSAFRDKLLAFYGANPDFIVPATRMQDVINQVSVGLEDLSISRPSERLQWGIPVPTDPSQTIYVWLDALLNYATAIGYPFTPGQESSTGWPADVQVVGKDIVRFHCIYWPAILMALDLPPPKKVLTHAHWTLGRQKMAKSTGNVVSPFFALERFGVDAMRWYLVHEGGIEDDADYDNKFIIEKYKKALQGGLGNLSARVMRGKGWNVRRAVKRFAHPEHVHSTKSSLGGEDNVPPSTPAEEGARFPAFLASTDRLHRGIYGSIRLTPSRADVEMRALHPNRALAAIMHTVYKTNAFLQATAPWELAQKILNDKAMPAERKEEMQREIDKVIYLAAESLRVCGILLTSFMPGKAEMLLDLLGVEQDRRGWEWAVVGKDETYGGIEVQGGDGVVRKGRVEKQEGVLFPGLTSLF</sequence>
<accession>A0A0F4GXF0</accession>
<dbReference type="Gene3D" id="1.10.730.10">
    <property type="entry name" value="Isoleucyl-tRNA Synthetase, Domain 1"/>
    <property type="match status" value="1"/>
</dbReference>
<evidence type="ECO:0000256" key="8">
    <source>
        <dbReference type="ARBA" id="ARBA00047364"/>
    </source>
</evidence>
<evidence type="ECO:0000256" key="1">
    <source>
        <dbReference type="ARBA" id="ARBA00005594"/>
    </source>
</evidence>
<dbReference type="SUPFAM" id="SSF47323">
    <property type="entry name" value="Anticodon-binding domain of a subclass of class I aminoacyl-tRNA synthetases"/>
    <property type="match status" value="1"/>
</dbReference>
<proteinExistence type="inferred from homology"/>
<dbReference type="Pfam" id="PF09334">
    <property type="entry name" value="tRNA-synt_1g"/>
    <property type="match status" value="1"/>
</dbReference>
<comment type="catalytic activity">
    <reaction evidence="8">
        <text>tRNA(Met) + L-methionine + ATP = L-methionyl-tRNA(Met) + AMP + diphosphate</text>
        <dbReference type="Rhea" id="RHEA:13481"/>
        <dbReference type="Rhea" id="RHEA-COMP:9667"/>
        <dbReference type="Rhea" id="RHEA-COMP:9698"/>
        <dbReference type="ChEBI" id="CHEBI:30616"/>
        <dbReference type="ChEBI" id="CHEBI:33019"/>
        <dbReference type="ChEBI" id="CHEBI:57844"/>
        <dbReference type="ChEBI" id="CHEBI:78442"/>
        <dbReference type="ChEBI" id="CHEBI:78530"/>
        <dbReference type="ChEBI" id="CHEBI:456215"/>
        <dbReference type="EC" id="6.1.1.10"/>
    </reaction>
</comment>
<dbReference type="InterPro" id="IPR014758">
    <property type="entry name" value="Met-tRNA_synth"/>
</dbReference>
<evidence type="ECO:0000256" key="9">
    <source>
        <dbReference type="ARBA" id="ARBA00068817"/>
    </source>
</evidence>
<comment type="caution">
    <text evidence="13">The sequence shown here is derived from an EMBL/GenBank/DDBJ whole genome shotgun (WGS) entry which is preliminary data.</text>
</comment>
<gene>
    <name evidence="13" type="ORF">TI39_contig262g00029</name>
</gene>
<feature type="region of interest" description="Disordered" evidence="11">
    <location>
        <begin position="447"/>
        <end position="470"/>
    </location>
</feature>
<dbReference type="PANTHER" id="PTHR43326">
    <property type="entry name" value="METHIONYL-TRNA SYNTHETASE"/>
    <property type="match status" value="1"/>
</dbReference>
<dbReference type="GO" id="GO:0006431">
    <property type="term" value="P:methionyl-tRNA aminoacylation"/>
    <property type="evidence" value="ECO:0007669"/>
    <property type="project" value="InterPro"/>
</dbReference>
<dbReference type="Proteomes" id="UP000033647">
    <property type="component" value="Unassembled WGS sequence"/>
</dbReference>
<dbReference type="Gene3D" id="3.40.50.620">
    <property type="entry name" value="HUPs"/>
    <property type="match status" value="1"/>
</dbReference>
<organism evidence="13 14">
    <name type="scientific">Zymoseptoria brevis</name>
    <dbReference type="NCBI Taxonomy" id="1047168"/>
    <lineage>
        <taxon>Eukaryota</taxon>
        <taxon>Fungi</taxon>
        <taxon>Dikarya</taxon>
        <taxon>Ascomycota</taxon>
        <taxon>Pezizomycotina</taxon>
        <taxon>Dothideomycetes</taxon>
        <taxon>Dothideomycetidae</taxon>
        <taxon>Mycosphaerellales</taxon>
        <taxon>Mycosphaerellaceae</taxon>
        <taxon>Zymoseptoria</taxon>
    </lineage>
</organism>
<dbReference type="NCBIfam" id="TIGR00398">
    <property type="entry name" value="metG"/>
    <property type="match status" value="1"/>
</dbReference>
<keyword evidence="5 10" id="KW-0067">ATP-binding</keyword>
<dbReference type="PRINTS" id="PR01041">
    <property type="entry name" value="TRNASYNTHMET"/>
</dbReference>